<evidence type="ECO:0000313" key="2">
    <source>
        <dbReference type="Proteomes" id="UP000228700"/>
    </source>
</evidence>
<name>A0A2M8LB94_9BACT</name>
<dbReference type="AlphaFoldDB" id="A0A2M8LB94"/>
<protein>
    <submittedName>
        <fullName evidence="1">Uncharacterized protein</fullName>
    </submittedName>
</protein>
<sequence>MIEEIRLQGKVIALILDVSKATDGAHPATDLSWPLQLLLMKRKKGHVVANHMHEKVLKSSEQPQEAIVVVAGSLRVKIFGRDGTKVGVYEVFTGQCMLIADGAHEVEMTSDTLAYEFKTGPYVPDKIMIG</sequence>
<evidence type="ECO:0000313" key="1">
    <source>
        <dbReference type="EMBL" id="PJE73890.1"/>
    </source>
</evidence>
<comment type="caution">
    <text evidence="1">The sequence shown here is derived from an EMBL/GenBank/DDBJ whole genome shotgun (WGS) entry which is preliminary data.</text>
</comment>
<reference evidence="2" key="1">
    <citation type="submission" date="2017-09" db="EMBL/GenBank/DDBJ databases">
        <title>Depth-based differentiation of microbial function through sediment-hosted aquifers and enrichment of novel symbionts in the deep terrestrial subsurface.</title>
        <authorList>
            <person name="Probst A.J."/>
            <person name="Ladd B."/>
            <person name="Jarett J.K."/>
            <person name="Geller-Mcgrath D.E."/>
            <person name="Sieber C.M.K."/>
            <person name="Emerson J.B."/>
            <person name="Anantharaman K."/>
            <person name="Thomas B.C."/>
            <person name="Malmstrom R."/>
            <person name="Stieglmeier M."/>
            <person name="Klingl A."/>
            <person name="Woyke T."/>
            <person name="Ryan C.M."/>
            <person name="Banfield J.F."/>
        </authorList>
    </citation>
    <scope>NUCLEOTIDE SEQUENCE [LARGE SCALE GENOMIC DNA]</scope>
</reference>
<gene>
    <name evidence="1" type="ORF">COV01_03550</name>
</gene>
<dbReference type="EMBL" id="PFEQ01000014">
    <property type="protein sequence ID" value="PJE73890.1"/>
    <property type="molecule type" value="Genomic_DNA"/>
</dbReference>
<accession>A0A2M8LB94</accession>
<proteinExistence type="predicted"/>
<organism evidence="1 2">
    <name type="scientific">Candidatus Taylorbacteria bacterium CG10_big_fil_rev_8_21_14_0_10_41_48</name>
    <dbReference type="NCBI Taxonomy" id="1975024"/>
    <lineage>
        <taxon>Bacteria</taxon>
        <taxon>Candidatus Tayloriibacteriota</taxon>
    </lineage>
</organism>
<dbReference type="Proteomes" id="UP000228700">
    <property type="component" value="Unassembled WGS sequence"/>
</dbReference>
<dbReference type="InterPro" id="IPR011051">
    <property type="entry name" value="RmlC_Cupin_sf"/>
</dbReference>
<dbReference type="SUPFAM" id="SSF51182">
    <property type="entry name" value="RmlC-like cupins"/>
    <property type="match status" value="1"/>
</dbReference>